<dbReference type="EMBL" id="JAPHNI010000128">
    <property type="protein sequence ID" value="KAJ8115664.1"/>
    <property type="molecule type" value="Genomic_DNA"/>
</dbReference>
<proteinExistence type="predicted"/>
<reference evidence="1" key="1">
    <citation type="submission" date="2022-11" db="EMBL/GenBank/DDBJ databases">
        <title>Genome Sequence of Boeremia exigua.</title>
        <authorList>
            <person name="Buettner E."/>
        </authorList>
    </citation>
    <scope>NUCLEOTIDE SEQUENCE</scope>
    <source>
        <strain evidence="1">CU02</strain>
    </source>
</reference>
<protein>
    <submittedName>
        <fullName evidence="1">Uncharacterized protein</fullName>
    </submittedName>
</protein>
<name>A0ACC2IKK3_9PLEO</name>
<evidence type="ECO:0000313" key="1">
    <source>
        <dbReference type="EMBL" id="KAJ8115664.1"/>
    </source>
</evidence>
<keyword evidence="2" id="KW-1185">Reference proteome</keyword>
<comment type="caution">
    <text evidence="1">The sequence shown here is derived from an EMBL/GenBank/DDBJ whole genome shotgun (WGS) entry which is preliminary data.</text>
</comment>
<accession>A0ACC2IKK3</accession>
<gene>
    <name evidence="1" type="ORF">OPT61_g2733</name>
</gene>
<evidence type="ECO:0000313" key="2">
    <source>
        <dbReference type="Proteomes" id="UP001153331"/>
    </source>
</evidence>
<organism evidence="1 2">
    <name type="scientific">Boeremia exigua</name>
    <dbReference type="NCBI Taxonomy" id="749465"/>
    <lineage>
        <taxon>Eukaryota</taxon>
        <taxon>Fungi</taxon>
        <taxon>Dikarya</taxon>
        <taxon>Ascomycota</taxon>
        <taxon>Pezizomycotina</taxon>
        <taxon>Dothideomycetes</taxon>
        <taxon>Pleosporomycetidae</taxon>
        <taxon>Pleosporales</taxon>
        <taxon>Pleosporineae</taxon>
        <taxon>Didymellaceae</taxon>
        <taxon>Boeremia</taxon>
    </lineage>
</organism>
<dbReference type="Proteomes" id="UP001153331">
    <property type="component" value="Unassembled WGS sequence"/>
</dbReference>
<sequence>MSSLSEQAEPHRIISGEAEADHGYCYVIATSYVVSDSTDLEHVGAHFSLGSRTESFPTYPDGVEVSEDEAAIAQPGVNTPDTVYAYQHSHVGGPQQGSPSTPMRNTTQDSCITPDDFKELQRQRSGKHRQGRHYTRSQKSRTSTPTQTNKTCPSSVTSYSEYGSPATATPPRSYNPNPQTSSSFSQGHTPSQCSVETEEEEIYKEGQGPSPPHPYSHWDPYVSQYRFGNVQAYGEMRQRQGHD</sequence>